<evidence type="ECO:0000256" key="1">
    <source>
        <dbReference type="SAM" id="MobiDB-lite"/>
    </source>
</evidence>
<dbReference type="EMBL" id="MU006048">
    <property type="protein sequence ID" value="KAF2857347.1"/>
    <property type="molecule type" value="Genomic_DNA"/>
</dbReference>
<organism evidence="2 3">
    <name type="scientific">Piedraia hortae CBS 480.64</name>
    <dbReference type="NCBI Taxonomy" id="1314780"/>
    <lineage>
        <taxon>Eukaryota</taxon>
        <taxon>Fungi</taxon>
        <taxon>Dikarya</taxon>
        <taxon>Ascomycota</taxon>
        <taxon>Pezizomycotina</taxon>
        <taxon>Dothideomycetes</taxon>
        <taxon>Dothideomycetidae</taxon>
        <taxon>Capnodiales</taxon>
        <taxon>Piedraiaceae</taxon>
        <taxon>Piedraia</taxon>
    </lineage>
</organism>
<dbReference type="Proteomes" id="UP000799421">
    <property type="component" value="Unassembled WGS sequence"/>
</dbReference>
<evidence type="ECO:0008006" key="4">
    <source>
        <dbReference type="Google" id="ProtNLM"/>
    </source>
</evidence>
<gene>
    <name evidence="2" type="ORF">K470DRAFT_297152</name>
</gene>
<sequence>MDARAKPWKDKVTHWKDKANGWVEKVISKLSISPTPRPSSPHSATTQAAGLGKTPQTSFKDQDKLLDDALKYLSTRDQVYIDKQLFLKNDPARDEARLLALKEQYQKRSGSYRDRMGKIAGQIMNFVPVFDVATNVQPEVLSLPWAGIRFLLMVTQKAHEQNEALLEGIEITLDTSI</sequence>
<protein>
    <recommendedName>
        <fullName evidence="4">NWD NACHT-NTPase N-terminal domain-containing protein</fullName>
    </recommendedName>
</protein>
<evidence type="ECO:0000313" key="2">
    <source>
        <dbReference type="EMBL" id="KAF2857347.1"/>
    </source>
</evidence>
<feature type="region of interest" description="Disordered" evidence="1">
    <location>
        <begin position="30"/>
        <end position="59"/>
    </location>
</feature>
<dbReference type="AlphaFoldDB" id="A0A6A7BR33"/>
<dbReference type="OrthoDB" id="341259at2759"/>
<proteinExistence type="predicted"/>
<accession>A0A6A7BR33</accession>
<reference evidence="2" key="1">
    <citation type="journal article" date="2020" name="Stud. Mycol.">
        <title>101 Dothideomycetes genomes: a test case for predicting lifestyles and emergence of pathogens.</title>
        <authorList>
            <person name="Haridas S."/>
            <person name="Albert R."/>
            <person name="Binder M."/>
            <person name="Bloem J."/>
            <person name="Labutti K."/>
            <person name="Salamov A."/>
            <person name="Andreopoulos B."/>
            <person name="Baker S."/>
            <person name="Barry K."/>
            <person name="Bills G."/>
            <person name="Bluhm B."/>
            <person name="Cannon C."/>
            <person name="Castanera R."/>
            <person name="Culley D."/>
            <person name="Daum C."/>
            <person name="Ezra D."/>
            <person name="Gonzalez J."/>
            <person name="Henrissat B."/>
            <person name="Kuo A."/>
            <person name="Liang C."/>
            <person name="Lipzen A."/>
            <person name="Lutzoni F."/>
            <person name="Magnuson J."/>
            <person name="Mondo S."/>
            <person name="Nolan M."/>
            <person name="Ohm R."/>
            <person name="Pangilinan J."/>
            <person name="Park H.-J."/>
            <person name="Ramirez L."/>
            <person name="Alfaro M."/>
            <person name="Sun H."/>
            <person name="Tritt A."/>
            <person name="Yoshinaga Y."/>
            <person name="Zwiers L.-H."/>
            <person name="Turgeon B."/>
            <person name="Goodwin S."/>
            <person name="Spatafora J."/>
            <person name="Crous P."/>
            <person name="Grigoriev I."/>
        </authorList>
    </citation>
    <scope>NUCLEOTIDE SEQUENCE</scope>
    <source>
        <strain evidence="2">CBS 480.64</strain>
    </source>
</reference>
<feature type="non-terminal residue" evidence="2">
    <location>
        <position position="177"/>
    </location>
</feature>
<name>A0A6A7BR33_9PEZI</name>
<keyword evidence="3" id="KW-1185">Reference proteome</keyword>
<evidence type="ECO:0000313" key="3">
    <source>
        <dbReference type="Proteomes" id="UP000799421"/>
    </source>
</evidence>